<feature type="domain" description="Alpha-L-rhamnosidase six-hairpin glycosidase" evidence="1">
    <location>
        <begin position="404"/>
        <end position="576"/>
    </location>
</feature>
<dbReference type="PANTHER" id="PTHR34987:SF6">
    <property type="entry name" value="ALPHA-L-RHAMNOSIDASE SIX-HAIRPIN GLYCOSIDASE DOMAIN-CONTAINING PROTEIN"/>
    <property type="match status" value="1"/>
</dbReference>
<dbReference type="InterPro" id="IPR008928">
    <property type="entry name" value="6-hairpin_glycosidase_sf"/>
</dbReference>
<dbReference type="RefSeq" id="WP_137263584.1">
    <property type="nucleotide sequence ID" value="NZ_SZQL01000021.1"/>
</dbReference>
<protein>
    <recommendedName>
        <fullName evidence="1">Alpha-L-rhamnosidase six-hairpin glycosidase domain-containing protein</fullName>
    </recommendedName>
</protein>
<dbReference type="InterPro" id="IPR012341">
    <property type="entry name" value="6hp_glycosidase-like_sf"/>
</dbReference>
<dbReference type="EMBL" id="SZQL01000021">
    <property type="protein sequence ID" value="TKK65386.1"/>
    <property type="molecule type" value="Genomic_DNA"/>
</dbReference>
<dbReference type="AlphaFoldDB" id="A0A4U3KWD2"/>
<proteinExistence type="predicted"/>
<dbReference type="InterPro" id="IPR035396">
    <property type="entry name" value="Bac_rhamnosid6H"/>
</dbReference>
<dbReference type="Gene3D" id="1.50.10.10">
    <property type="match status" value="1"/>
</dbReference>
<comment type="caution">
    <text evidence="2">The sequence shown here is derived from an EMBL/GenBank/DDBJ whole genome shotgun (WGS) entry which is preliminary data.</text>
</comment>
<organism evidence="2 3">
    <name type="scientific">Ilyomonas limi</name>
    <dbReference type="NCBI Taxonomy" id="2575867"/>
    <lineage>
        <taxon>Bacteria</taxon>
        <taxon>Pseudomonadati</taxon>
        <taxon>Bacteroidota</taxon>
        <taxon>Chitinophagia</taxon>
        <taxon>Chitinophagales</taxon>
        <taxon>Chitinophagaceae</taxon>
        <taxon>Ilyomonas</taxon>
    </lineage>
</organism>
<dbReference type="PANTHER" id="PTHR34987">
    <property type="entry name" value="C, PUTATIVE (AFU_ORTHOLOGUE AFUA_3G02880)-RELATED"/>
    <property type="match status" value="1"/>
</dbReference>
<dbReference type="Pfam" id="PF17389">
    <property type="entry name" value="Bac_rhamnosid6H"/>
    <property type="match status" value="1"/>
</dbReference>
<evidence type="ECO:0000259" key="1">
    <source>
        <dbReference type="Pfam" id="PF17389"/>
    </source>
</evidence>
<evidence type="ECO:0000313" key="2">
    <source>
        <dbReference type="EMBL" id="TKK65386.1"/>
    </source>
</evidence>
<gene>
    <name evidence="2" type="ORF">FC093_19955</name>
</gene>
<reference evidence="2 3" key="1">
    <citation type="submission" date="2019-05" db="EMBL/GenBank/DDBJ databases">
        <title>Panacibacter sp. strain 17mud1-8 Genome sequencing and assembly.</title>
        <authorList>
            <person name="Chhetri G."/>
        </authorList>
    </citation>
    <scope>NUCLEOTIDE SEQUENCE [LARGE SCALE GENOMIC DNA]</scope>
    <source>
        <strain evidence="2 3">17mud1-8</strain>
    </source>
</reference>
<evidence type="ECO:0000313" key="3">
    <source>
        <dbReference type="Proteomes" id="UP000305848"/>
    </source>
</evidence>
<accession>A0A4U3KWD2</accession>
<dbReference type="SUPFAM" id="SSF48208">
    <property type="entry name" value="Six-hairpin glycosidases"/>
    <property type="match status" value="1"/>
</dbReference>
<dbReference type="OrthoDB" id="1089593at2"/>
<dbReference type="GO" id="GO:0005975">
    <property type="term" value="P:carbohydrate metabolic process"/>
    <property type="evidence" value="ECO:0007669"/>
    <property type="project" value="InterPro"/>
</dbReference>
<sequence>MMFNKVLPLFSILLLGFVSAPLRSISQQVQIRNNVNEKLVEFGNNRMQLTLDYHNKATIASLFVNGREVLAGDQGVYSLLNTREGTYSSLQLLSQPIVHTGQYTITLSNIQYGLASHPITETWKFTVLADSVQFTITRKLPVSLVAEKTGLPVFVFKDTATWDGAYTDYGGLAWFYLFNKKRDTYGVHTHASQFWNSKTGDGLNIAVHAPGNGVATDYSRTADDHIACTIAVAPGEWRYRFDSGTYRRRYVRDTTDVWAPVTLPAGTTTATVTLSYFDYKQASDRGQFAGINGNEVTSVLNTIARIGVIDKQHFGGNSWHTPYGPICLHEQYIAQLGLGINDPNYLKGYRECLNFYRDNAIAKDGRVWPRWAYTNEDAMPGKFTDKGFYEAQWGYLLDANPDYVSNVADLYNMNGDLAWVKTQQPACEKALDWILRRDSNGNNLVEMMTDSTGQKRGSDWIDIIWASYENAFVNAKLYHALVLWANIEQQLGNRTKAAYYSSFAAKLKERFNKPTTNGGFWDEAKKCYVHWRDKDGSIHGNNMVTPVNFMAIAYGICDDSTRTKTILDDIETQMEKEQLFFWPLCMYSYAKGEGNDWQFPFPDYENGDIFLSWGSVAVKAYASYKPELALKYVQNVLNQYAKDGLAFQRYGRVKQDGLGDDILSGNSLSIVGLYQAIYGINPLYNRFYLEPHITDALNGTQLKYNYRNRKLLIDLHQNNYGVSDDQFTIRCNTNFGFYHTGDTLLYFNKHDDTASLQVSTGTEQKVALDMQSWTANEMQWKQAVASPAATTINYSVNQLERGKWYIIFINDRLLKKVQSNSKGSIAFSADANVNPVMIAVRRE</sequence>
<keyword evidence="3" id="KW-1185">Reference proteome</keyword>
<dbReference type="Proteomes" id="UP000305848">
    <property type="component" value="Unassembled WGS sequence"/>
</dbReference>
<name>A0A4U3KWD2_9BACT</name>